<reference evidence="2 3" key="1">
    <citation type="submission" date="2024-05" db="EMBL/GenBank/DDBJ databases">
        <title>Culex pipiens pipiens assembly and annotation.</title>
        <authorList>
            <person name="Alout H."/>
            <person name="Durand T."/>
        </authorList>
    </citation>
    <scope>NUCLEOTIDE SEQUENCE [LARGE SCALE GENOMIC DNA]</scope>
    <source>
        <strain evidence="2">HA-2024</strain>
        <tissue evidence="2">Whole body</tissue>
    </source>
</reference>
<feature type="signal peptide" evidence="1">
    <location>
        <begin position="1"/>
        <end position="17"/>
    </location>
</feature>
<evidence type="ECO:0000313" key="3">
    <source>
        <dbReference type="Proteomes" id="UP001562425"/>
    </source>
</evidence>
<dbReference type="Pfam" id="PF15955">
    <property type="entry name" value="Cuticle_4"/>
    <property type="match status" value="1"/>
</dbReference>
<evidence type="ECO:0008006" key="4">
    <source>
        <dbReference type="Google" id="ProtNLM"/>
    </source>
</evidence>
<keyword evidence="1" id="KW-0732">Signal</keyword>
<dbReference type="AlphaFoldDB" id="A0ABD1DMA8"/>
<evidence type="ECO:0000313" key="2">
    <source>
        <dbReference type="EMBL" id="KAL1400885.1"/>
    </source>
</evidence>
<dbReference type="InterPro" id="IPR031874">
    <property type="entry name" value="Cuticle_Acp1"/>
</dbReference>
<evidence type="ECO:0000256" key="1">
    <source>
        <dbReference type="SAM" id="SignalP"/>
    </source>
</evidence>
<organism evidence="2 3">
    <name type="scientific">Culex pipiens pipiens</name>
    <name type="common">Northern house mosquito</name>
    <dbReference type="NCBI Taxonomy" id="38569"/>
    <lineage>
        <taxon>Eukaryota</taxon>
        <taxon>Metazoa</taxon>
        <taxon>Ecdysozoa</taxon>
        <taxon>Arthropoda</taxon>
        <taxon>Hexapoda</taxon>
        <taxon>Insecta</taxon>
        <taxon>Pterygota</taxon>
        <taxon>Neoptera</taxon>
        <taxon>Endopterygota</taxon>
        <taxon>Diptera</taxon>
        <taxon>Nematocera</taxon>
        <taxon>Culicoidea</taxon>
        <taxon>Culicidae</taxon>
        <taxon>Culicinae</taxon>
        <taxon>Culicini</taxon>
        <taxon>Culex</taxon>
        <taxon>Culex</taxon>
    </lineage>
</organism>
<dbReference type="PANTHER" id="PTHR12336">
    <property type="entry name" value="ADULT CUTICLE PROTEIN 1-RELATED"/>
    <property type="match status" value="1"/>
</dbReference>
<dbReference type="EMBL" id="JBEHCU010005104">
    <property type="protein sequence ID" value="KAL1400885.1"/>
    <property type="molecule type" value="Genomic_DNA"/>
</dbReference>
<dbReference type="Proteomes" id="UP001562425">
    <property type="component" value="Unassembled WGS sequence"/>
</dbReference>
<comment type="caution">
    <text evidence="2">The sequence shown here is derived from an EMBL/GenBank/DDBJ whole genome shotgun (WGS) entry which is preliminary data.</text>
</comment>
<keyword evidence="3" id="KW-1185">Reference proteome</keyword>
<name>A0ABD1DMA8_CULPP</name>
<protein>
    <recommendedName>
        <fullName evidence="4">Cuticle protein</fullName>
    </recommendedName>
</protein>
<dbReference type="PANTHER" id="PTHR12336:SF0">
    <property type="entry name" value="ADULT CUTICLE PROTEIN 1-RELATED"/>
    <property type="match status" value="1"/>
</dbReference>
<accession>A0ABD1DMA8</accession>
<feature type="chain" id="PRO_5044760299" description="Cuticle protein" evidence="1">
    <location>
        <begin position="18"/>
        <end position="110"/>
    </location>
</feature>
<sequence length="110" mass="10803">MSIAALLLLAIVAGSQAYILPYGLPAAVIQANLGLPAAALDLGPYPYGPAALALTAGHPAAISIPAVHHHALAGPASYVAANRGSVHAAPLPGHLISQKSLNLAPAPGTL</sequence>
<gene>
    <name evidence="2" type="ORF">pipiens_007057</name>
</gene>
<proteinExistence type="predicted"/>